<evidence type="ECO:0000313" key="2">
    <source>
        <dbReference type="Proteomes" id="UP000460718"/>
    </source>
</evidence>
<name>A0A6A3GEE5_9STRA</name>
<evidence type="ECO:0000313" key="1">
    <source>
        <dbReference type="EMBL" id="KAE8955889.1"/>
    </source>
</evidence>
<protein>
    <submittedName>
        <fullName evidence="1">Uncharacterized protein</fullName>
    </submittedName>
</protein>
<accession>A0A6A3GEE5</accession>
<reference evidence="1 2" key="1">
    <citation type="submission" date="2018-09" db="EMBL/GenBank/DDBJ databases">
        <title>Genomic investigation of the strawberry pathogen Phytophthora fragariae indicates pathogenicity is determined by transcriptional variation in three key races.</title>
        <authorList>
            <person name="Adams T.M."/>
            <person name="Armitage A.D."/>
            <person name="Sobczyk M.K."/>
            <person name="Bates H.J."/>
            <person name="Dunwell J.M."/>
            <person name="Nellist C.F."/>
            <person name="Harrison R.J."/>
        </authorList>
    </citation>
    <scope>NUCLEOTIDE SEQUENCE [LARGE SCALE GENOMIC DNA]</scope>
    <source>
        <strain evidence="1 2">SCRP245</strain>
    </source>
</reference>
<organism evidence="1 2">
    <name type="scientific">Phytophthora fragariae</name>
    <dbReference type="NCBI Taxonomy" id="53985"/>
    <lineage>
        <taxon>Eukaryota</taxon>
        <taxon>Sar</taxon>
        <taxon>Stramenopiles</taxon>
        <taxon>Oomycota</taxon>
        <taxon>Peronosporomycetes</taxon>
        <taxon>Peronosporales</taxon>
        <taxon>Peronosporaceae</taxon>
        <taxon>Phytophthora</taxon>
    </lineage>
</organism>
<dbReference type="EMBL" id="QXFW01008122">
    <property type="protein sequence ID" value="KAE8955889.1"/>
    <property type="molecule type" value="Genomic_DNA"/>
</dbReference>
<gene>
    <name evidence="1" type="ORF">PF011_g31658</name>
</gene>
<sequence>MSTSSCHTFLSTLHLWGALHEFHAAIRLAGQILFGDLKRHDLVEGPMMSDDSSTGRLATTTVPLSMATALACSDGSRNKSLDTKARTCNCPTFEEAADDAPGSLIEQHDESEEGQVHVREGCGERELDVDVWEEQVPGVYGLRKRGKGKR</sequence>
<dbReference type="Proteomes" id="UP000460718">
    <property type="component" value="Unassembled WGS sequence"/>
</dbReference>
<proteinExistence type="predicted"/>
<comment type="caution">
    <text evidence="1">The sequence shown here is derived from an EMBL/GenBank/DDBJ whole genome shotgun (WGS) entry which is preliminary data.</text>
</comment>
<dbReference type="AlphaFoldDB" id="A0A6A3GEE5"/>